<protein>
    <recommendedName>
        <fullName evidence="4">Solute-binding protein family 3/N-terminal domain-containing protein</fullName>
    </recommendedName>
</protein>
<gene>
    <name evidence="2" type="ORF">CA267_012270</name>
</gene>
<dbReference type="Proteomes" id="UP000219285">
    <property type="component" value="Chromosome"/>
</dbReference>
<name>A0A6M4MFQ9_9ALTE</name>
<dbReference type="RefSeq" id="WP_075607246.1">
    <property type="nucleotide sequence ID" value="NZ_CP052766.1"/>
</dbReference>
<reference evidence="3" key="1">
    <citation type="submission" date="2014-12" db="EMBL/GenBank/DDBJ databases">
        <title>Complete genome sequence of a multi-drug resistant Klebsiella pneumoniae.</title>
        <authorList>
            <person name="Hua X."/>
            <person name="Chen Q."/>
            <person name="Li X."/>
            <person name="Feng Y."/>
            <person name="Ruan Z."/>
            <person name="Yu Y."/>
        </authorList>
    </citation>
    <scope>NUCLEOTIDE SEQUENCE [LARGE SCALE GENOMIC DNA]</scope>
    <source>
        <strain evidence="3">5.12</strain>
    </source>
</reference>
<dbReference type="OrthoDB" id="6334989at2"/>
<dbReference type="KEGG" id="apel:CA267_012270"/>
<evidence type="ECO:0008006" key="4">
    <source>
        <dbReference type="Google" id="ProtNLM"/>
    </source>
</evidence>
<feature type="signal peptide" evidence="1">
    <location>
        <begin position="1"/>
        <end position="24"/>
    </location>
</feature>
<keyword evidence="3" id="KW-1185">Reference proteome</keyword>
<reference evidence="2 3" key="2">
    <citation type="submission" date="2020-04" db="EMBL/GenBank/DDBJ databases">
        <title>Complete genome sequence of Alteromonas pelagimontana 5.12T.</title>
        <authorList>
            <person name="Sinha R.K."/>
            <person name="Krishnan K.P."/>
            <person name="Kurian J.P."/>
        </authorList>
    </citation>
    <scope>NUCLEOTIDE SEQUENCE [LARGE SCALE GENOMIC DNA]</scope>
    <source>
        <strain evidence="2 3">5.12</strain>
    </source>
</reference>
<accession>A0A6M4MFQ9</accession>
<dbReference type="AlphaFoldDB" id="A0A6M4MFQ9"/>
<organism evidence="2 3">
    <name type="scientific">Alteromonas pelagimontana</name>
    <dbReference type="NCBI Taxonomy" id="1858656"/>
    <lineage>
        <taxon>Bacteria</taxon>
        <taxon>Pseudomonadati</taxon>
        <taxon>Pseudomonadota</taxon>
        <taxon>Gammaproteobacteria</taxon>
        <taxon>Alteromonadales</taxon>
        <taxon>Alteromonadaceae</taxon>
        <taxon>Alteromonas/Salinimonas group</taxon>
        <taxon>Alteromonas</taxon>
    </lineage>
</organism>
<evidence type="ECO:0000256" key="1">
    <source>
        <dbReference type="SAM" id="SignalP"/>
    </source>
</evidence>
<keyword evidence="1" id="KW-0732">Signal</keyword>
<dbReference type="EMBL" id="CP052766">
    <property type="protein sequence ID" value="QJR81500.1"/>
    <property type="molecule type" value="Genomic_DNA"/>
</dbReference>
<evidence type="ECO:0000313" key="2">
    <source>
        <dbReference type="EMBL" id="QJR81500.1"/>
    </source>
</evidence>
<sequence length="331" mass="36920">MKVVVSRTVLTLFTCLSVAFPAIAELTFGAAPFPTYIDDEGEPARLNAIVMEAFKRADIDVTLQVLRPAFLGSGLRSGRLDGEYGFIGLDDKKDDRLYSTGYLPVNLYVAGKRRHVLDIQLLPHLQNERVAIENRFANSSALRLIKDVKWARNPSTFDAFRQLADDRAPYLMTTGLLIDEFNRLLRADDEELLFLSPTPLFKSHFYLSLSKTTAEADAKVNAFNTAIAGMQKDGSFNKLLGLSWLSKDIDQDGVGDFISSASVAHARIAPELLKLAFALDDVPTGEKSAFYIDDNRYSTWEEAAKALANAPIALRPSFLDEEVYSQIIRRW</sequence>
<proteinExistence type="predicted"/>
<dbReference type="SUPFAM" id="SSF53850">
    <property type="entry name" value="Periplasmic binding protein-like II"/>
    <property type="match status" value="1"/>
</dbReference>
<feature type="chain" id="PRO_5028800863" description="Solute-binding protein family 3/N-terminal domain-containing protein" evidence="1">
    <location>
        <begin position="25"/>
        <end position="331"/>
    </location>
</feature>
<dbReference type="Gene3D" id="3.40.190.10">
    <property type="entry name" value="Periplasmic binding protein-like II"/>
    <property type="match status" value="2"/>
</dbReference>
<evidence type="ECO:0000313" key="3">
    <source>
        <dbReference type="Proteomes" id="UP000219285"/>
    </source>
</evidence>